<dbReference type="Ensembl" id="ENSHBUT00000024098.1">
    <property type="protein sequence ID" value="ENSHBUP00000031790.1"/>
    <property type="gene ID" value="ENSHBUG00000017684.1"/>
</dbReference>
<keyword evidence="7" id="KW-0325">Glycoprotein</keyword>
<dbReference type="InterPro" id="IPR013106">
    <property type="entry name" value="Ig_V-set"/>
</dbReference>
<evidence type="ECO:0000313" key="10">
    <source>
        <dbReference type="Ensembl" id="ENSHBUP00000031790.1"/>
    </source>
</evidence>
<dbReference type="InterPro" id="IPR003599">
    <property type="entry name" value="Ig_sub"/>
</dbReference>
<dbReference type="InterPro" id="IPR007110">
    <property type="entry name" value="Ig-like_dom"/>
</dbReference>
<dbReference type="Gene3D" id="2.60.40.10">
    <property type="entry name" value="Immunoglobulins"/>
    <property type="match status" value="2"/>
</dbReference>
<dbReference type="GO" id="GO:0002376">
    <property type="term" value="P:immune system process"/>
    <property type="evidence" value="ECO:0007669"/>
    <property type="project" value="UniProtKB-KW"/>
</dbReference>
<reference evidence="10" key="1">
    <citation type="submission" date="2025-08" db="UniProtKB">
        <authorList>
            <consortium name="Ensembl"/>
        </authorList>
    </citation>
    <scope>IDENTIFICATION</scope>
</reference>
<reference evidence="10" key="2">
    <citation type="submission" date="2025-09" db="UniProtKB">
        <authorList>
            <consortium name="Ensembl"/>
        </authorList>
    </citation>
    <scope>IDENTIFICATION</scope>
</reference>
<keyword evidence="5" id="KW-0472">Membrane</keyword>
<evidence type="ECO:0000259" key="9">
    <source>
        <dbReference type="PROSITE" id="PS50835"/>
    </source>
</evidence>
<evidence type="ECO:0000256" key="6">
    <source>
        <dbReference type="ARBA" id="ARBA00023157"/>
    </source>
</evidence>
<dbReference type="PROSITE" id="PS50835">
    <property type="entry name" value="IG_LIKE"/>
    <property type="match status" value="2"/>
</dbReference>
<dbReference type="SMART" id="SM00409">
    <property type="entry name" value="IG"/>
    <property type="match status" value="2"/>
</dbReference>
<dbReference type="Pfam" id="PF07686">
    <property type="entry name" value="V-set"/>
    <property type="match status" value="2"/>
</dbReference>
<dbReference type="CDD" id="cd00099">
    <property type="entry name" value="IgV"/>
    <property type="match status" value="1"/>
</dbReference>
<keyword evidence="6" id="KW-1015">Disulfide bond</keyword>
<name>A0A3Q2X960_HAPBU</name>
<evidence type="ECO:0000256" key="4">
    <source>
        <dbReference type="ARBA" id="ARBA00022859"/>
    </source>
</evidence>
<dbReference type="InterPro" id="IPR036179">
    <property type="entry name" value="Ig-like_dom_sf"/>
</dbReference>
<evidence type="ECO:0000256" key="5">
    <source>
        <dbReference type="ARBA" id="ARBA00023136"/>
    </source>
</evidence>
<evidence type="ECO:0000256" key="8">
    <source>
        <dbReference type="SAM" id="MobiDB-lite"/>
    </source>
</evidence>
<dbReference type="PANTHER" id="PTHR19433">
    <property type="entry name" value="T-CELL RECEPTOR ALPHA CHAIN V REGION-RELATED"/>
    <property type="match status" value="1"/>
</dbReference>
<evidence type="ECO:0000313" key="11">
    <source>
        <dbReference type="Proteomes" id="UP000264840"/>
    </source>
</evidence>
<dbReference type="OMA" id="SCVYHLQ"/>
<dbReference type="InterPro" id="IPR013783">
    <property type="entry name" value="Ig-like_fold"/>
</dbReference>
<keyword evidence="4" id="KW-0391">Immunity</keyword>
<accession>A0A3Q2X960</accession>
<feature type="domain" description="Ig-like" evidence="9">
    <location>
        <begin position="15"/>
        <end position="119"/>
    </location>
</feature>
<evidence type="ECO:0000256" key="1">
    <source>
        <dbReference type="ARBA" id="ARBA00004236"/>
    </source>
</evidence>
<dbReference type="PANTHER" id="PTHR19433:SF127">
    <property type="entry name" value="NITR9"/>
    <property type="match status" value="1"/>
</dbReference>
<dbReference type="GO" id="GO:0009617">
    <property type="term" value="P:response to bacterium"/>
    <property type="evidence" value="ECO:0007669"/>
    <property type="project" value="TreeGrafter"/>
</dbReference>
<dbReference type="InterPro" id="IPR052051">
    <property type="entry name" value="TCR_complex_component"/>
</dbReference>
<dbReference type="Proteomes" id="UP000264840">
    <property type="component" value="Unplaced"/>
</dbReference>
<sequence length="304" mass="34217">ITYTFKKKSFWKNEPTVKQETGVRFAAVGDNVTLRCFYESQVAMHFSWYRQFLGSQPKRLSTIYKYDKPSEVLHTLEKNPRFSVERKEGTNHLQISGVRLSDSATYYCGSSHSNMVEFGEGIFLIVNHQTIDQEPASMTIQVGDSVMFNCTVHTGTCDEEHSVYWFRRGSHPGIVHTYINTSKPVSVKSPSQSCVYHLQKMNLSSVDTGTYYCAVSSCGEILFGNGSKLIISDDVKDRDAEVKILVWLSIIRAGILLIFLPLSGRRELSTPSPHQTSEARAANESSVNSCMTKYSTKERHLVPG</sequence>
<keyword evidence="11" id="KW-1185">Reference proteome</keyword>
<comment type="subcellular location">
    <subcellularLocation>
        <location evidence="1">Cell membrane</location>
    </subcellularLocation>
</comment>
<evidence type="ECO:0000256" key="2">
    <source>
        <dbReference type="ARBA" id="ARBA00022475"/>
    </source>
</evidence>
<protein>
    <recommendedName>
        <fullName evidence="9">Ig-like domain-containing protein</fullName>
    </recommendedName>
</protein>
<evidence type="ECO:0000256" key="7">
    <source>
        <dbReference type="ARBA" id="ARBA00023180"/>
    </source>
</evidence>
<dbReference type="GO" id="GO:0005886">
    <property type="term" value="C:plasma membrane"/>
    <property type="evidence" value="ECO:0007669"/>
    <property type="project" value="UniProtKB-SubCell"/>
</dbReference>
<dbReference type="SUPFAM" id="SSF48726">
    <property type="entry name" value="Immunoglobulin"/>
    <property type="match status" value="2"/>
</dbReference>
<dbReference type="GeneTree" id="ENSGT00950000182968"/>
<feature type="domain" description="Ig-like" evidence="9">
    <location>
        <begin position="129"/>
        <end position="217"/>
    </location>
</feature>
<evidence type="ECO:0000256" key="3">
    <source>
        <dbReference type="ARBA" id="ARBA00022729"/>
    </source>
</evidence>
<keyword evidence="2" id="KW-1003">Cell membrane</keyword>
<feature type="compositionally biased region" description="Basic and acidic residues" evidence="8">
    <location>
        <begin position="295"/>
        <end position="304"/>
    </location>
</feature>
<proteinExistence type="predicted"/>
<keyword evidence="3" id="KW-0732">Signal</keyword>
<feature type="region of interest" description="Disordered" evidence="8">
    <location>
        <begin position="269"/>
        <end position="304"/>
    </location>
</feature>
<dbReference type="SMART" id="SM00406">
    <property type="entry name" value="IGv"/>
    <property type="match status" value="2"/>
</dbReference>
<organism evidence="10 11">
    <name type="scientific">Haplochromis burtoni</name>
    <name type="common">Burton's mouthbrooder</name>
    <name type="synonym">Chromis burtoni</name>
    <dbReference type="NCBI Taxonomy" id="8153"/>
    <lineage>
        <taxon>Eukaryota</taxon>
        <taxon>Metazoa</taxon>
        <taxon>Chordata</taxon>
        <taxon>Craniata</taxon>
        <taxon>Vertebrata</taxon>
        <taxon>Euteleostomi</taxon>
        <taxon>Actinopterygii</taxon>
        <taxon>Neopterygii</taxon>
        <taxon>Teleostei</taxon>
        <taxon>Neoteleostei</taxon>
        <taxon>Acanthomorphata</taxon>
        <taxon>Ovalentaria</taxon>
        <taxon>Cichlomorphae</taxon>
        <taxon>Cichliformes</taxon>
        <taxon>Cichlidae</taxon>
        <taxon>African cichlids</taxon>
        <taxon>Pseudocrenilabrinae</taxon>
        <taxon>Haplochromini</taxon>
        <taxon>Haplochromis</taxon>
    </lineage>
</organism>
<feature type="compositionally biased region" description="Polar residues" evidence="8">
    <location>
        <begin position="269"/>
        <end position="294"/>
    </location>
</feature>
<dbReference type="AlphaFoldDB" id="A0A3Q2X960"/>
<dbReference type="STRING" id="8153.ENSHBUP00000031790"/>